<dbReference type="AlphaFoldDB" id="A0A0J7MT74"/>
<name>A0A0J7MT74_LASNI</name>
<dbReference type="Proteomes" id="UP000036403">
    <property type="component" value="Unassembled WGS sequence"/>
</dbReference>
<dbReference type="OrthoDB" id="7694116at2759"/>
<organism evidence="1 2">
    <name type="scientific">Lasius niger</name>
    <name type="common">Black garden ant</name>
    <dbReference type="NCBI Taxonomy" id="67767"/>
    <lineage>
        <taxon>Eukaryota</taxon>
        <taxon>Metazoa</taxon>
        <taxon>Ecdysozoa</taxon>
        <taxon>Arthropoda</taxon>
        <taxon>Hexapoda</taxon>
        <taxon>Insecta</taxon>
        <taxon>Pterygota</taxon>
        <taxon>Neoptera</taxon>
        <taxon>Endopterygota</taxon>
        <taxon>Hymenoptera</taxon>
        <taxon>Apocrita</taxon>
        <taxon>Aculeata</taxon>
        <taxon>Formicoidea</taxon>
        <taxon>Formicidae</taxon>
        <taxon>Formicinae</taxon>
        <taxon>Lasius</taxon>
        <taxon>Lasius</taxon>
    </lineage>
</organism>
<protein>
    <submittedName>
        <fullName evidence="1">Zinc finger miz domain-containing protein 1-like protein</fullName>
    </submittedName>
</protein>
<dbReference type="STRING" id="67767.A0A0J7MT74"/>
<evidence type="ECO:0000313" key="2">
    <source>
        <dbReference type="Proteomes" id="UP000036403"/>
    </source>
</evidence>
<proteinExistence type="predicted"/>
<reference evidence="1 2" key="1">
    <citation type="submission" date="2015-04" db="EMBL/GenBank/DDBJ databases">
        <title>Lasius niger genome sequencing.</title>
        <authorList>
            <person name="Konorov E.A."/>
            <person name="Nikitin M.A."/>
            <person name="Kirill M.V."/>
            <person name="Chang P."/>
        </authorList>
    </citation>
    <scope>NUCLEOTIDE SEQUENCE [LARGE SCALE GENOMIC DNA]</scope>
    <source>
        <tissue evidence="1">Whole</tissue>
    </source>
</reference>
<comment type="caution">
    <text evidence="1">The sequence shown here is derived from an EMBL/GenBank/DDBJ whole genome shotgun (WGS) entry which is preliminary data.</text>
</comment>
<dbReference type="PANTHER" id="PTHR33332">
    <property type="entry name" value="REVERSE TRANSCRIPTASE DOMAIN-CONTAINING PROTEIN"/>
    <property type="match status" value="1"/>
</dbReference>
<keyword evidence="2" id="KW-1185">Reference proteome</keyword>
<feature type="non-terminal residue" evidence="1">
    <location>
        <position position="217"/>
    </location>
</feature>
<sequence length="217" mass="25049">MGLSDIPLDWVASYLSDRMQAYCKHNFYADDLQIYHHCEPSDLPNGIQRVNNDIVSIAQWATSRGLTLNSTKTQAIIFGTARYINSIKLDLLPAININEQAIKLSTSIKYLGVTVANTLSWNIHVQNVVKRIRTKLYQLKLTKHLLPNELRLRLIISLVFPHLDYCCAALTDITEQQNLQLYRAINACIRFAANVRWSEHVTPHYREFRLLKTEARR</sequence>
<dbReference type="EMBL" id="LBMM01018769">
    <property type="protein sequence ID" value="KMQ83700.1"/>
    <property type="molecule type" value="Genomic_DNA"/>
</dbReference>
<evidence type="ECO:0000313" key="1">
    <source>
        <dbReference type="EMBL" id="KMQ83700.1"/>
    </source>
</evidence>
<gene>
    <name evidence="1" type="ORF">RF55_19311</name>
</gene>
<dbReference type="PaxDb" id="67767-A0A0J7MT74"/>
<accession>A0A0J7MT74</accession>